<evidence type="ECO:0000313" key="3">
    <source>
        <dbReference type="Proteomes" id="UP000037923"/>
    </source>
</evidence>
<keyword evidence="3" id="KW-1185">Reference proteome</keyword>
<feature type="compositionally biased region" description="Acidic residues" evidence="1">
    <location>
        <begin position="170"/>
        <end position="181"/>
    </location>
</feature>
<dbReference type="Proteomes" id="UP000037923">
    <property type="component" value="Unassembled WGS sequence"/>
</dbReference>
<dbReference type="AlphaFoldDB" id="A0A0M9FTD2"/>
<evidence type="ECO:0000256" key="1">
    <source>
        <dbReference type="SAM" id="MobiDB-lite"/>
    </source>
</evidence>
<feature type="compositionally biased region" description="Low complexity" evidence="1">
    <location>
        <begin position="81"/>
        <end position="114"/>
    </location>
</feature>
<dbReference type="RefSeq" id="XP_015654016.1">
    <property type="nucleotide sequence ID" value="XM_015807477.1"/>
</dbReference>
<comment type="caution">
    <text evidence="2">The sequence shown here is derived from an EMBL/GenBank/DDBJ whole genome shotgun (WGS) entry which is preliminary data.</text>
</comment>
<gene>
    <name evidence="2" type="ORF">ABB37_08459</name>
</gene>
<proteinExistence type="predicted"/>
<reference evidence="2 3" key="1">
    <citation type="submission" date="2015-07" db="EMBL/GenBank/DDBJ databases">
        <title>High-quality genome of monoxenous trypanosomatid Leptomonas pyrrhocoris.</title>
        <authorList>
            <person name="Flegontov P."/>
            <person name="Butenko A."/>
            <person name="Firsov S."/>
            <person name="Vlcek C."/>
            <person name="Logacheva M.D."/>
            <person name="Field M."/>
            <person name="Filatov D."/>
            <person name="Flegontova O."/>
            <person name="Gerasimov E."/>
            <person name="Jackson A.P."/>
            <person name="Kelly S."/>
            <person name="Opperdoes F."/>
            <person name="O'Reilly A."/>
            <person name="Votypka J."/>
            <person name="Yurchenko V."/>
            <person name="Lukes J."/>
        </authorList>
    </citation>
    <scope>NUCLEOTIDE SEQUENCE [LARGE SCALE GENOMIC DNA]</scope>
    <source>
        <strain evidence="2">H10</strain>
    </source>
</reference>
<dbReference type="VEuPathDB" id="TriTrypDB:LpyrH10_24_0990"/>
<name>A0A0M9FTD2_LEPPY</name>
<protein>
    <submittedName>
        <fullName evidence="2">Uncharacterized protein</fullName>
    </submittedName>
</protein>
<accession>A0A0M9FTD2</accession>
<sequence>MRATPHYPPAQPNTSARTDYYNAYACDGASQDDAVAYADDDYNRNAVDPTSRRHHSSVNAAPRVSHSSQTSLPAPLPPPQQQQIRPSQQSPYYSPPQQQQQQQQRQRQSPRATPHQAQHMDDDGAVNSAVYTMQDTYTDTQTHETDYGGVLTIRTTTVTRTIAERLVRSDEDDSSSEDDGEPQVARQYREDA</sequence>
<dbReference type="OMA" id="YNAYACD"/>
<dbReference type="GeneID" id="26908743"/>
<dbReference type="EMBL" id="LGTL01000024">
    <property type="protein sequence ID" value="KPA75577.1"/>
    <property type="molecule type" value="Genomic_DNA"/>
</dbReference>
<evidence type="ECO:0000313" key="2">
    <source>
        <dbReference type="EMBL" id="KPA75577.1"/>
    </source>
</evidence>
<organism evidence="2 3">
    <name type="scientific">Leptomonas pyrrhocoris</name>
    <name type="common">Firebug parasite</name>
    <dbReference type="NCBI Taxonomy" id="157538"/>
    <lineage>
        <taxon>Eukaryota</taxon>
        <taxon>Discoba</taxon>
        <taxon>Euglenozoa</taxon>
        <taxon>Kinetoplastea</taxon>
        <taxon>Metakinetoplastina</taxon>
        <taxon>Trypanosomatida</taxon>
        <taxon>Trypanosomatidae</taxon>
        <taxon>Leishmaniinae</taxon>
        <taxon>Leptomonas</taxon>
    </lineage>
</organism>
<feature type="region of interest" description="Disordered" evidence="1">
    <location>
        <begin position="165"/>
        <end position="192"/>
    </location>
</feature>
<feature type="region of interest" description="Disordered" evidence="1">
    <location>
        <begin position="37"/>
        <end position="122"/>
    </location>
</feature>